<feature type="region of interest" description="Disordered" evidence="1">
    <location>
        <begin position="128"/>
        <end position="316"/>
    </location>
</feature>
<feature type="compositionally biased region" description="Basic residues" evidence="1">
    <location>
        <begin position="229"/>
        <end position="240"/>
    </location>
</feature>
<evidence type="ECO:0000313" key="3">
    <source>
        <dbReference type="Proteomes" id="UP000604046"/>
    </source>
</evidence>
<evidence type="ECO:0000256" key="1">
    <source>
        <dbReference type="SAM" id="MobiDB-lite"/>
    </source>
</evidence>
<organism evidence="2 3">
    <name type="scientific">Symbiodinium natans</name>
    <dbReference type="NCBI Taxonomy" id="878477"/>
    <lineage>
        <taxon>Eukaryota</taxon>
        <taxon>Sar</taxon>
        <taxon>Alveolata</taxon>
        <taxon>Dinophyceae</taxon>
        <taxon>Suessiales</taxon>
        <taxon>Symbiodiniaceae</taxon>
        <taxon>Symbiodinium</taxon>
    </lineage>
</organism>
<protein>
    <submittedName>
        <fullName evidence="2">Uncharacterized protein</fullName>
    </submittedName>
</protein>
<sequence>MWCQRATPTSFGREEFRPKSKGVLTLPSAALPGHLRLSRSLAVRLQRVLADAVDVSPIQRAGQVKPLPALAVTMPNAVKSSPRKGLVLSGWERKEVQVLDAILEPSVGPERQVAFEIAERCDWEQKAHTSCMDEDSEGEPLASEPCTQSVITGGSDPRAPSPKAMDLPGGAAAREEPPFPEPPVPGGHLCPCAQPLPPSQPSQPSQSKEGASEAPSEAALLAMPDAPGRKKHHRGSHRAKHSQEGAHERFLATQPTMVRYVSEGSSDSSGSESSEELPQVQRLETKRMMAEALRAGSESPESPDRAVRGREMRPPRLVQWPKRLHNAEALPRATRLYREPSPVPTPAAVRFAAKRERRFQAVKLVHFRVEGWDEFPPPPYPPYSPSPW</sequence>
<dbReference type="OrthoDB" id="443686at2759"/>
<reference evidence="2" key="1">
    <citation type="submission" date="2021-02" db="EMBL/GenBank/DDBJ databases">
        <authorList>
            <person name="Dougan E. K."/>
            <person name="Rhodes N."/>
            <person name="Thang M."/>
            <person name="Chan C."/>
        </authorList>
    </citation>
    <scope>NUCLEOTIDE SEQUENCE</scope>
</reference>
<dbReference type="AlphaFoldDB" id="A0A812LXU2"/>
<feature type="compositionally biased region" description="Basic and acidic residues" evidence="1">
    <location>
        <begin position="302"/>
        <end position="314"/>
    </location>
</feature>
<evidence type="ECO:0000313" key="2">
    <source>
        <dbReference type="EMBL" id="CAE7254341.1"/>
    </source>
</evidence>
<accession>A0A812LXU2</accession>
<feature type="compositionally biased region" description="Low complexity" evidence="1">
    <location>
        <begin position="262"/>
        <end position="272"/>
    </location>
</feature>
<keyword evidence="3" id="KW-1185">Reference proteome</keyword>
<comment type="caution">
    <text evidence="2">The sequence shown here is derived from an EMBL/GenBank/DDBJ whole genome shotgun (WGS) entry which is preliminary data.</text>
</comment>
<gene>
    <name evidence="2" type="ORF">SNAT2548_LOCUS12849</name>
</gene>
<feature type="compositionally biased region" description="Basic and acidic residues" evidence="1">
    <location>
        <begin position="241"/>
        <end position="250"/>
    </location>
</feature>
<feature type="compositionally biased region" description="Low complexity" evidence="1">
    <location>
        <begin position="202"/>
        <end position="224"/>
    </location>
</feature>
<proteinExistence type="predicted"/>
<name>A0A812LXU2_9DINO</name>
<dbReference type="Proteomes" id="UP000604046">
    <property type="component" value="Unassembled WGS sequence"/>
</dbReference>
<dbReference type="EMBL" id="CAJNDS010001291">
    <property type="protein sequence ID" value="CAE7254341.1"/>
    <property type="molecule type" value="Genomic_DNA"/>
</dbReference>